<dbReference type="KEGG" id="fas:105271955"/>
<keyword evidence="10" id="KW-1185">Reference proteome</keyword>
<evidence type="ECO:0000256" key="5">
    <source>
        <dbReference type="ARBA" id="ARBA00022801"/>
    </source>
</evidence>
<evidence type="ECO:0000256" key="4">
    <source>
        <dbReference type="ARBA" id="ARBA00022723"/>
    </source>
</evidence>
<name>A0A9R1U9I5_9HYME</name>
<evidence type="ECO:0000313" key="10">
    <source>
        <dbReference type="Proteomes" id="UP000694866"/>
    </source>
</evidence>
<dbReference type="GO" id="GO:0043171">
    <property type="term" value="P:peptide catabolic process"/>
    <property type="evidence" value="ECO:0007669"/>
    <property type="project" value="TreeGrafter"/>
</dbReference>
<dbReference type="Gene3D" id="3.30.830.10">
    <property type="entry name" value="Metalloenzyme, LuxS/M16 peptidase-like"/>
    <property type="match status" value="2"/>
</dbReference>
<evidence type="ECO:0000259" key="8">
    <source>
        <dbReference type="Pfam" id="PF00675"/>
    </source>
</evidence>
<evidence type="ECO:0000256" key="6">
    <source>
        <dbReference type="ARBA" id="ARBA00022833"/>
    </source>
</evidence>
<dbReference type="PANTHER" id="PTHR43690:SF18">
    <property type="entry name" value="INSULIN-DEGRADING ENZYME-RELATED"/>
    <property type="match status" value="1"/>
</dbReference>
<dbReference type="PANTHER" id="PTHR43690">
    <property type="entry name" value="NARDILYSIN"/>
    <property type="match status" value="1"/>
</dbReference>
<feature type="domain" description="Peptidase M16 N-terminal" evidence="8">
    <location>
        <begin position="26"/>
        <end position="145"/>
    </location>
</feature>
<dbReference type="InterPro" id="IPR050626">
    <property type="entry name" value="Peptidase_M16"/>
</dbReference>
<evidence type="ECO:0000313" key="11">
    <source>
        <dbReference type="RefSeq" id="XP_011312091.1"/>
    </source>
</evidence>
<evidence type="ECO:0000256" key="7">
    <source>
        <dbReference type="ARBA" id="ARBA00023049"/>
    </source>
</evidence>
<accession>A0A9R1U9I5</accession>
<comment type="similarity">
    <text evidence="2">Belongs to the peptidase M16 family.</text>
</comment>
<evidence type="ECO:0000256" key="2">
    <source>
        <dbReference type="ARBA" id="ARBA00007261"/>
    </source>
</evidence>
<organism evidence="10 11">
    <name type="scientific">Fopius arisanus</name>
    <dbReference type="NCBI Taxonomy" id="64838"/>
    <lineage>
        <taxon>Eukaryota</taxon>
        <taxon>Metazoa</taxon>
        <taxon>Ecdysozoa</taxon>
        <taxon>Arthropoda</taxon>
        <taxon>Hexapoda</taxon>
        <taxon>Insecta</taxon>
        <taxon>Pterygota</taxon>
        <taxon>Neoptera</taxon>
        <taxon>Endopterygota</taxon>
        <taxon>Hymenoptera</taxon>
        <taxon>Apocrita</taxon>
        <taxon>Ichneumonoidea</taxon>
        <taxon>Braconidae</taxon>
        <taxon>Opiinae</taxon>
        <taxon>Fopius</taxon>
    </lineage>
</organism>
<keyword evidence="7" id="KW-0482">Metalloprotease</keyword>
<gene>
    <name evidence="11" type="primary">LOC105271955</name>
</gene>
<keyword evidence="6" id="KW-0862">Zinc</keyword>
<dbReference type="GO" id="GO:0004222">
    <property type="term" value="F:metalloendopeptidase activity"/>
    <property type="evidence" value="ECO:0007669"/>
    <property type="project" value="TreeGrafter"/>
</dbReference>
<dbReference type="GeneID" id="105271955"/>
<dbReference type="RefSeq" id="XP_011312091.1">
    <property type="nucleotide sequence ID" value="XM_011313789.1"/>
</dbReference>
<keyword evidence="3" id="KW-0645">Protease</keyword>
<comment type="cofactor">
    <cofactor evidence="1">
        <name>Zn(2+)</name>
        <dbReference type="ChEBI" id="CHEBI:29105"/>
    </cofactor>
</comment>
<keyword evidence="5" id="KW-0378">Hydrolase</keyword>
<sequence length="357" mass="40414">MRFENIKKSPNDNCVYRGLILNNDMKVLLISDSTTDRSAACLDVNVGFMSDPAELPGLAHLCMHMLMLDTEKYPNDNEFYSYVTEHGGYVNTTTLFDSTMFYFDIVSNKLEEALDKFSQSFHKPLLAESMIAPVIDAINSEHNSADYLEKINQLDRSSADPQHPFSKFGTGNRETLYVNPKKNGINVRDELLKFHGTWYSANIMALSVLGKESLNDLEKMIVKMFAKVQNKRVKALECLHHPFNKNHYGHKWFIVPMADIRLLKVFFPLPKLQEHYKADDIVYNQSPSRRKLAIHVISTAEGGAGDKKNINDNGERNKKPGATTATKITDVIAFKASQSLYPLVKPYNNIPIKGSVM</sequence>
<proteinExistence type="inferred from homology"/>
<dbReference type="InterPro" id="IPR011765">
    <property type="entry name" value="Pept_M16_N"/>
</dbReference>
<feature type="domain" description="Peptidase M16 C-terminal" evidence="9">
    <location>
        <begin position="188"/>
        <end position="272"/>
    </location>
</feature>
<evidence type="ECO:0000256" key="3">
    <source>
        <dbReference type="ARBA" id="ARBA00022670"/>
    </source>
</evidence>
<reference evidence="11" key="1">
    <citation type="submission" date="2025-08" db="UniProtKB">
        <authorList>
            <consortium name="RefSeq"/>
        </authorList>
    </citation>
    <scope>IDENTIFICATION</scope>
    <source>
        <strain evidence="11">USDA-PBARC FA_bdor</strain>
        <tissue evidence="11">Whole organism</tissue>
    </source>
</reference>
<dbReference type="Proteomes" id="UP000694866">
    <property type="component" value="Unplaced"/>
</dbReference>
<dbReference type="OrthoDB" id="952271at2759"/>
<dbReference type="FunFam" id="3.30.830.10:FF:000012">
    <property type="entry name" value="Protease 3"/>
    <property type="match status" value="1"/>
</dbReference>
<dbReference type="GO" id="GO:0046872">
    <property type="term" value="F:metal ion binding"/>
    <property type="evidence" value="ECO:0007669"/>
    <property type="project" value="UniProtKB-KW"/>
</dbReference>
<dbReference type="Pfam" id="PF05193">
    <property type="entry name" value="Peptidase_M16_C"/>
    <property type="match status" value="1"/>
</dbReference>
<protein>
    <submittedName>
        <fullName evidence="11">Insulin-degrading enzyme-like</fullName>
    </submittedName>
</protein>
<dbReference type="InterPro" id="IPR011249">
    <property type="entry name" value="Metalloenz_LuxS/M16"/>
</dbReference>
<dbReference type="GO" id="GO:0005739">
    <property type="term" value="C:mitochondrion"/>
    <property type="evidence" value="ECO:0007669"/>
    <property type="project" value="TreeGrafter"/>
</dbReference>
<dbReference type="InterPro" id="IPR007863">
    <property type="entry name" value="Peptidase_M16_C"/>
</dbReference>
<keyword evidence="4" id="KW-0479">Metal-binding</keyword>
<dbReference type="Pfam" id="PF00675">
    <property type="entry name" value="Peptidase_M16"/>
    <property type="match status" value="1"/>
</dbReference>
<dbReference type="SUPFAM" id="SSF63411">
    <property type="entry name" value="LuxS/MPP-like metallohydrolase"/>
    <property type="match status" value="1"/>
</dbReference>
<evidence type="ECO:0000259" key="9">
    <source>
        <dbReference type="Pfam" id="PF05193"/>
    </source>
</evidence>
<dbReference type="AlphaFoldDB" id="A0A9R1U9I5"/>
<dbReference type="GO" id="GO:0005829">
    <property type="term" value="C:cytosol"/>
    <property type="evidence" value="ECO:0007669"/>
    <property type="project" value="TreeGrafter"/>
</dbReference>
<dbReference type="GO" id="GO:0051603">
    <property type="term" value="P:proteolysis involved in protein catabolic process"/>
    <property type="evidence" value="ECO:0007669"/>
    <property type="project" value="TreeGrafter"/>
</dbReference>
<evidence type="ECO:0000256" key="1">
    <source>
        <dbReference type="ARBA" id="ARBA00001947"/>
    </source>
</evidence>